<evidence type="ECO:0000256" key="7">
    <source>
        <dbReference type="ARBA" id="ARBA00022777"/>
    </source>
</evidence>
<accession>S5SV62</accession>
<comment type="function">
    <text evidence="11">Catalyzes the specific phosphorylation of the 3-hydroxyl group of shikimic acid using ATP as a cosubstrate.</text>
</comment>
<evidence type="ECO:0000256" key="10">
    <source>
        <dbReference type="ARBA" id="ARBA00048567"/>
    </source>
</evidence>
<evidence type="ECO:0000256" key="5">
    <source>
        <dbReference type="ARBA" id="ARBA00022679"/>
    </source>
</evidence>
<dbReference type="InterPro" id="IPR023000">
    <property type="entry name" value="Shikimate_kinase_CS"/>
</dbReference>
<evidence type="ECO:0000256" key="11">
    <source>
        <dbReference type="HAMAP-Rule" id="MF_00109"/>
    </source>
</evidence>
<keyword evidence="11" id="KW-0460">Magnesium</keyword>
<evidence type="ECO:0000313" key="13">
    <source>
        <dbReference type="EMBL" id="AGS34927.1"/>
    </source>
</evidence>
<dbReference type="eggNOG" id="COG0703">
    <property type="taxonomic scope" value="Bacteria"/>
</dbReference>
<evidence type="ECO:0000256" key="3">
    <source>
        <dbReference type="ARBA" id="ARBA00012154"/>
    </source>
</evidence>
<dbReference type="GO" id="GO:0005524">
    <property type="term" value="F:ATP binding"/>
    <property type="evidence" value="ECO:0007669"/>
    <property type="project" value="UniProtKB-UniRule"/>
</dbReference>
<dbReference type="CDD" id="cd00464">
    <property type="entry name" value="SK"/>
    <property type="match status" value="1"/>
</dbReference>
<protein>
    <recommendedName>
        <fullName evidence="3 11">Shikimate kinase</fullName>
        <shortName evidence="11">SK</shortName>
        <ecNumber evidence="3 11">2.7.1.71</ecNumber>
    </recommendedName>
</protein>
<keyword evidence="14" id="KW-1185">Reference proteome</keyword>
<organism evidence="13 14">
    <name type="scientific">Corynebacterium maris DSM 45190</name>
    <dbReference type="NCBI Taxonomy" id="1224163"/>
    <lineage>
        <taxon>Bacteria</taxon>
        <taxon>Bacillati</taxon>
        <taxon>Actinomycetota</taxon>
        <taxon>Actinomycetes</taxon>
        <taxon>Mycobacteriales</taxon>
        <taxon>Corynebacteriaceae</taxon>
        <taxon>Corynebacterium</taxon>
    </lineage>
</organism>
<dbReference type="HOGENOM" id="CLU_057607_3_0_11"/>
<dbReference type="GO" id="GO:0008652">
    <property type="term" value="P:amino acid biosynthetic process"/>
    <property type="evidence" value="ECO:0007669"/>
    <property type="project" value="UniProtKB-KW"/>
</dbReference>
<evidence type="ECO:0000256" key="1">
    <source>
        <dbReference type="ARBA" id="ARBA00004842"/>
    </source>
</evidence>
<feature type="compositionally biased region" description="Polar residues" evidence="12">
    <location>
        <begin position="1"/>
        <end position="10"/>
    </location>
</feature>
<dbReference type="UniPathway" id="UPA00053">
    <property type="reaction ID" value="UER00088"/>
</dbReference>
<name>S5SV62_9CORY</name>
<dbReference type="InterPro" id="IPR027417">
    <property type="entry name" value="P-loop_NTPase"/>
</dbReference>
<evidence type="ECO:0000256" key="2">
    <source>
        <dbReference type="ARBA" id="ARBA00006997"/>
    </source>
</evidence>
<dbReference type="AlphaFoldDB" id="S5SV62"/>
<proteinExistence type="inferred from homology"/>
<reference evidence="13 14" key="1">
    <citation type="submission" date="2012-11" db="EMBL/GenBank/DDBJ databases">
        <title>The complete genome sequence of Corynebacterium maris Coryn-1 (=DSM 45190).</title>
        <authorList>
            <person name="Schaffert L."/>
            <person name="Albersmeier A."/>
            <person name="Kalinowski J."/>
            <person name="Ruckert C."/>
        </authorList>
    </citation>
    <scope>NUCLEOTIDE SEQUENCE [LARGE SCALE GENOMIC DNA]</scope>
    <source>
        <strain evidence="14">Coryn-1</strain>
    </source>
</reference>
<dbReference type="GO" id="GO:0009073">
    <property type="term" value="P:aromatic amino acid family biosynthetic process"/>
    <property type="evidence" value="ECO:0007669"/>
    <property type="project" value="UniProtKB-KW"/>
</dbReference>
<feature type="binding site" evidence="11">
    <location>
        <position position="143"/>
    </location>
    <ligand>
        <name>ATP</name>
        <dbReference type="ChEBI" id="CHEBI:30616"/>
    </ligand>
</feature>
<dbReference type="OrthoDB" id="9800332at2"/>
<dbReference type="GO" id="GO:0009423">
    <property type="term" value="P:chorismate biosynthetic process"/>
    <property type="evidence" value="ECO:0007669"/>
    <property type="project" value="UniProtKB-UniRule"/>
</dbReference>
<keyword evidence="7 11" id="KW-0418">Kinase</keyword>
<dbReference type="PANTHER" id="PTHR21087">
    <property type="entry name" value="SHIKIMATE KINASE"/>
    <property type="match status" value="1"/>
</dbReference>
<feature type="binding site" evidence="11">
    <location>
        <position position="61"/>
    </location>
    <ligand>
        <name>substrate</name>
    </ligand>
</feature>
<dbReference type="EC" id="2.7.1.71" evidence="3 11"/>
<dbReference type="InterPro" id="IPR000623">
    <property type="entry name" value="Shikimate_kinase/TSH1"/>
</dbReference>
<keyword evidence="11" id="KW-0963">Cytoplasm</keyword>
<comment type="cofactor">
    <cofactor evidence="11">
        <name>Mg(2+)</name>
        <dbReference type="ChEBI" id="CHEBI:18420"/>
    </cofactor>
    <text evidence="11">Binds 1 Mg(2+) ion per subunit.</text>
</comment>
<keyword evidence="9 11" id="KW-0057">Aromatic amino acid biosynthesis</keyword>
<comment type="pathway">
    <text evidence="1 11">Metabolic intermediate biosynthesis; chorismate biosynthesis; chorismate from D-erythrose 4-phosphate and phosphoenolpyruvate: step 5/7.</text>
</comment>
<feature type="binding site" evidence="11">
    <location>
        <position position="162"/>
    </location>
    <ligand>
        <name>substrate</name>
    </ligand>
</feature>
<comment type="similarity">
    <text evidence="2 11">Belongs to the shikimate kinase family.</text>
</comment>
<dbReference type="InterPro" id="IPR031322">
    <property type="entry name" value="Shikimate/glucono_kinase"/>
</dbReference>
<dbReference type="Pfam" id="PF01202">
    <property type="entry name" value="SKI"/>
    <property type="match status" value="1"/>
</dbReference>
<dbReference type="PRINTS" id="PR01100">
    <property type="entry name" value="SHIKIMTKNASE"/>
</dbReference>
<dbReference type="Gene3D" id="3.40.50.300">
    <property type="entry name" value="P-loop containing nucleotide triphosphate hydrolases"/>
    <property type="match status" value="1"/>
</dbReference>
<evidence type="ECO:0000313" key="14">
    <source>
        <dbReference type="Proteomes" id="UP000015388"/>
    </source>
</evidence>
<feature type="binding site" evidence="11">
    <location>
        <position position="179"/>
    </location>
    <ligand>
        <name>ATP</name>
        <dbReference type="ChEBI" id="CHEBI:30616"/>
    </ligand>
</feature>
<dbReference type="PATRIC" id="fig|1224163.3.peg.1460"/>
<comment type="subunit">
    <text evidence="11">Monomer.</text>
</comment>
<dbReference type="HAMAP" id="MF_00109">
    <property type="entry name" value="Shikimate_kinase"/>
    <property type="match status" value="1"/>
</dbReference>
<keyword evidence="6 11" id="KW-0547">Nucleotide-binding</keyword>
<dbReference type="GO" id="GO:0005829">
    <property type="term" value="C:cytosol"/>
    <property type="evidence" value="ECO:0007669"/>
    <property type="project" value="TreeGrafter"/>
</dbReference>
<evidence type="ECO:0000256" key="8">
    <source>
        <dbReference type="ARBA" id="ARBA00022840"/>
    </source>
</evidence>
<dbReference type="STRING" id="1224163.B841_07270"/>
<evidence type="ECO:0000256" key="12">
    <source>
        <dbReference type="SAM" id="MobiDB-lite"/>
    </source>
</evidence>
<dbReference type="GO" id="GO:0004765">
    <property type="term" value="F:shikimate kinase activity"/>
    <property type="evidence" value="ECO:0007669"/>
    <property type="project" value="UniProtKB-UniRule"/>
</dbReference>
<dbReference type="EMBL" id="CP003924">
    <property type="protein sequence ID" value="AGS34927.1"/>
    <property type="molecule type" value="Genomic_DNA"/>
</dbReference>
<feature type="binding site" evidence="11">
    <location>
        <position position="85"/>
    </location>
    <ligand>
        <name>substrate</name>
    </ligand>
</feature>
<evidence type="ECO:0000256" key="9">
    <source>
        <dbReference type="ARBA" id="ARBA00023141"/>
    </source>
</evidence>
<dbReference type="SUPFAM" id="SSF52540">
    <property type="entry name" value="P-loop containing nucleoside triphosphate hydrolases"/>
    <property type="match status" value="1"/>
</dbReference>
<comment type="subcellular location">
    <subcellularLocation>
        <location evidence="11">Cytoplasm</location>
    </subcellularLocation>
</comment>
<dbReference type="Proteomes" id="UP000015388">
    <property type="component" value="Chromosome"/>
</dbReference>
<feature type="binding site" evidence="11">
    <location>
        <position position="106"/>
    </location>
    <ligand>
        <name>substrate</name>
    </ligand>
</feature>
<dbReference type="PANTHER" id="PTHR21087:SF16">
    <property type="entry name" value="SHIKIMATE KINASE 1, CHLOROPLASTIC"/>
    <property type="match status" value="1"/>
</dbReference>
<gene>
    <name evidence="11 13" type="primary">aroK</name>
    <name evidence="13" type="ORF">B841_07270</name>
</gene>
<keyword evidence="5 11" id="KW-0808">Transferase</keyword>
<dbReference type="KEGG" id="cmd:B841_07270"/>
<keyword evidence="11" id="KW-0479">Metal-binding</keyword>
<keyword evidence="4 11" id="KW-0028">Amino-acid biosynthesis</keyword>
<keyword evidence="8 11" id="KW-0067">ATP-binding</keyword>
<dbReference type="GO" id="GO:0000287">
    <property type="term" value="F:magnesium ion binding"/>
    <property type="evidence" value="ECO:0007669"/>
    <property type="project" value="UniProtKB-UniRule"/>
</dbReference>
<sequence>MTESETSTVATDVPLLPEDNPAPAVCHTRPKVVLVGPPGAGKTTIGRRLGRALSLPLVDSDQLIEQESGRPCGSVFAELGEQAFRELEARHVADALATGGVVSLGGGAILTESTRALLSQHTVVWIDISADEGIRRTSGDNSRPVLESMDPAAHYRRLLDTRGPYYREVADHRVRSDRRTPQQIVADVLSFLESL</sequence>
<feature type="binding site" evidence="11">
    <location>
        <begin position="39"/>
        <end position="44"/>
    </location>
    <ligand>
        <name>ATP</name>
        <dbReference type="ChEBI" id="CHEBI:30616"/>
    </ligand>
</feature>
<comment type="catalytic activity">
    <reaction evidence="10 11">
        <text>shikimate + ATP = 3-phosphoshikimate + ADP + H(+)</text>
        <dbReference type="Rhea" id="RHEA:13121"/>
        <dbReference type="ChEBI" id="CHEBI:15378"/>
        <dbReference type="ChEBI" id="CHEBI:30616"/>
        <dbReference type="ChEBI" id="CHEBI:36208"/>
        <dbReference type="ChEBI" id="CHEBI:145989"/>
        <dbReference type="ChEBI" id="CHEBI:456216"/>
        <dbReference type="EC" id="2.7.1.71"/>
    </reaction>
</comment>
<dbReference type="PROSITE" id="PS01128">
    <property type="entry name" value="SHIKIMATE_KINASE"/>
    <property type="match status" value="1"/>
</dbReference>
<dbReference type="RefSeq" id="WP_020934860.1">
    <property type="nucleotide sequence ID" value="NC_021915.1"/>
</dbReference>
<evidence type="ECO:0000256" key="4">
    <source>
        <dbReference type="ARBA" id="ARBA00022605"/>
    </source>
</evidence>
<feature type="region of interest" description="Disordered" evidence="12">
    <location>
        <begin position="1"/>
        <end position="22"/>
    </location>
</feature>
<feature type="binding site" evidence="11">
    <location>
        <position position="43"/>
    </location>
    <ligand>
        <name>Mg(2+)</name>
        <dbReference type="ChEBI" id="CHEBI:18420"/>
    </ligand>
</feature>
<evidence type="ECO:0000256" key="6">
    <source>
        <dbReference type="ARBA" id="ARBA00022741"/>
    </source>
</evidence>